<protein>
    <submittedName>
        <fullName evidence="1">Uncharacterized protein</fullName>
    </submittedName>
</protein>
<sequence>MLYPQDLKAKGEKLDPLEISKLFVVPLNFMSPPFINITYPALIPPVQFNTSQLIVISPTFEVLLPIAPLTLLGPVNIKSTSLPPVMLIPLVKLVA</sequence>
<gene>
    <name evidence="1" type="ORF">RPATATE_0255</name>
</gene>
<evidence type="ECO:0000313" key="2">
    <source>
        <dbReference type="Proteomes" id="UP000035491"/>
    </source>
</evidence>
<comment type="caution">
    <text evidence="1">The sequence shown here is derived from an EMBL/GenBank/DDBJ whole genome shotgun (WGS) entry which is preliminary data.</text>
</comment>
<name>A0ABR5DPL0_RICPA</name>
<reference evidence="1 2" key="1">
    <citation type="submission" date="2015-02" db="EMBL/GenBank/DDBJ databases">
        <title>Genome Sequencing of Rickettsiales.</title>
        <authorList>
            <person name="Daugherty S.C."/>
            <person name="Su Q."/>
            <person name="Abolude K."/>
            <person name="Beier-Sexton M."/>
            <person name="Carlyon J.A."/>
            <person name="Carter R."/>
            <person name="Day N.P."/>
            <person name="Dumler S.J."/>
            <person name="Dyachenko V."/>
            <person name="Godinez A."/>
            <person name="Kurtti T.J."/>
            <person name="Lichay M."/>
            <person name="Mullins K.E."/>
            <person name="Ott S."/>
            <person name="Pappas-Brown V."/>
            <person name="Paris D.H."/>
            <person name="Patel P."/>
            <person name="Richards A.L."/>
            <person name="Sadzewicz L."/>
            <person name="Sears K."/>
            <person name="Seidman D."/>
            <person name="Sengamalay N."/>
            <person name="Stenos J."/>
            <person name="Tallon L.J."/>
            <person name="Vincent G."/>
            <person name="Fraser C.M."/>
            <person name="Munderloh U."/>
            <person name="Dunning-Hotopp J.C."/>
        </authorList>
    </citation>
    <scope>NUCLEOTIDE SEQUENCE [LARGE SCALE GENOMIC DNA]</scope>
    <source>
        <strain evidence="1 2">Tate's Hell</strain>
    </source>
</reference>
<dbReference type="Proteomes" id="UP000035491">
    <property type="component" value="Unassembled WGS sequence"/>
</dbReference>
<accession>A0ABR5DPL0</accession>
<proteinExistence type="predicted"/>
<organism evidence="1 2">
    <name type="scientific">Rickettsia parkeri str. Tate's Hell</name>
    <dbReference type="NCBI Taxonomy" id="1359189"/>
    <lineage>
        <taxon>Bacteria</taxon>
        <taxon>Pseudomonadati</taxon>
        <taxon>Pseudomonadota</taxon>
        <taxon>Alphaproteobacteria</taxon>
        <taxon>Rickettsiales</taxon>
        <taxon>Rickettsiaceae</taxon>
        <taxon>Rickettsieae</taxon>
        <taxon>Rickettsia</taxon>
        <taxon>spotted fever group</taxon>
    </lineage>
</organism>
<evidence type="ECO:0000313" key="1">
    <source>
        <dbReference type="EMBL" id="KJW00648.1"/>
    </source>
</evidence>
<dbReference type="EMBL" id="LAOO01000001">
    <property type="protein sequence ID" value="KJW00648.1"/>
    <property type="molecule type" value="Genomic_DNA"/>
</dbReference>
<keyword evidence="2" id="KW-1185">Reference proteome</keyword>